<comment type="caution">
    <text evidence="3">The sequence shown here is derived from an EMBL/GenBank/DDBJ whole genome shotgun (WGS) entry which is preliminary data.</text>
</comment>
<accession>A0AAE3H9A5</accession>
<name>A0AAE3H9A5_9EURY</name>
<dbReference type="Proteomes" id="UP001206983">
    <property type="component" value="Unassembled WGS sequence"/>
</dbReference>
<evidence type="ECO:0000313" key="3">
    <source>
        <dbReference type="EMBL" id="MCQ6962310.1"/>
    </source>
</evidence>
<dbReference type="InterPro" id="IPR017474">
    <property type="entry name" value="PEF_CTERM_C"/>
</dbReference>
<keyword evidence="1" id="KW-0472">Membrane</keyword>
<keyword evidence="4" id="KW-1185">Reference proteome</keyword>
<reference evidence="3 4" key="1">
    <citation type="journal article" date="2011" name="Appl. Environ. Microbiol.">
        <title>Methanogenic archaea isolated from Taiwan's Chelungpu fault.</title>
        <authorList>
            <person name="Wu S.Y."/>
            <person name="Lai M.C."/>
        </authorList>
    </citation>
    <scope>NUCLEOTIDE SEQUENCE [LARGE SCALE GENOMIC DNA]</scope>
    <source>
        <strain evidence="3 4">St545Mb</strain>
    </source>
</reference>
<keyword evidence="1" id="KW-0812">Transmembrane</keyword>
<dbReference type="NCBIfam" id="TIGR03024">
    <property type="entry name" value="arch_PEF_CTERM"/>
    <property type="match status" value="1"/>
</dbReference>
<evidence type="ECO:0000313" key="4">
    <source>
        <dbReference type="Proteomes" id="UP001206983"/>
    </source>
</evidence>
<evidence type="ECO:0000259" key="2">
    <source>
        <dbReference type="Pfam" id="PF26596"/>
    </source>
</evidence>
<dbReference type="RefSeq" id="WP_256622105.1">
    <property type="nucleotide sequence ID" value="NZ_JTEO01000002.1"/>
</dbReference>
<evidence type="ECO:0000256" key="1">
    <source>
        <dbReference type="SAM" id="Phobius"/>
    </source>
</evidence>
<gene>
    <name evidence="3" type="ORF">PV02_04165</name>
</gene>
<proteinExistence type="predicted"/>
<protein>
    <recommendedName>
        <fullName evidence="2">PEF-CTERM protein sorting domain-containing protein</fullName>
    </recommendedName>
</protein>
<dbReference type="EMBL" id="JTEO01000002">
    <property type="protein sequence ID" value="MCQ6962310.1"/>
    <property type="molecule type" value="Genomic_DNA"/>
</dbReference>
<feature type="transmembrane region" description="Helical" evidence="1">
    <location>
        <begin position="138"/>
        <end position="155"/>
    </location>
</feature>
<dbReference type="AlphaFoldDB" id="A0AAE3H9A5"/>
<feature type="domain" description="PEF-CTERM protein sorting" evidence="2">
    <location>
        <begin position="135"/>
        <end position="159"/>
    </location>
</feature>
<sequence length="161" mass="17476">MRTKALIIAILIALASISAASAYSLDAPEDTILKVGNTVIYEVTVTGAASPSNFSVKIVDENFNDASEYFSLKVQGNNAAFGEKIYWEGTDIPFEVEITNNNAPVGYYQLEFENIATGARIAKKATSTTNVESEIPEFPTIALPVAAILGLAFFMQRRKEE</sequence>
<keyword evidence="1" id="KW-1133">Transmembrane helix</keyword>
<dbReference type="Pfam" id="PF26596">
    <property type="entry name" value="PEF-CTERM_ARCH"/>
    <property type="match status" value="1"/>
</dbReference>
<organism evidence="3 4">
    <name type="scientific">Methanolobus chelungpuianus</name>
    <dbReference type="NCBI Taxonomy" id="502115"/>
    <lineage>
        <taxon>Archaea</taxon>
        <taxon>Methanobacteriati</taxon>
        <taxon>Methanobacteriota</taxon>
        <taxon>Stenosarchaea group</taxon>
        <taxon>Methanomicrobia</taxon>
        <taxon>Methanosarcinales</taxon>
        <taxon>Methanosarcinaceae</taxon>
        <taxon>Methanolobus</taxon>
    </lineage>
</organism>